<accession>A0A964BWK9</accession>
<keyword evidence="4" id="KW-1185">Reference proteome</keyword>
<evidence type="ECO:0000313" key="4">
    <source>
        <dbReference type="Proteomes" id="UP000729733"/>
    </source>
</evidence>
<reference evidence="3" key="1">
    <citation type="journal article" date="2021" name="Antonie Van Leeuwenhoek">
        <title>Draft genome and description of Waterburya agarophytonicola gen. nov. sp. nov. (Pleurocapsales, Cyanobacteria): a seaweed symbiont.</title>
        <authorList>
            <person name="Bonthond G."/>
            <person name="Shalygin S."/>
            <person name="Bayer T."/>
            <person name="Weinberger F."/>
        </authorList>
    </citation>
    <scope>NUCLEOTIDE SEQUENCE</scope>
    <source>
        <strain evidence="3">KI4</strain>
    </source>
</reference>
<dbReference type="PROSITE" id="PS50110">
    <property type="entry name" value="RESPONSE_REGULATORY"/>
    <property type="match status" value="1"/>
</dbReference>
<keyword evidence="1" id="KW-0597">Phosphoprotein</keyword>
<dbReference type="AlphaFoldDB" id="A0A964BWK9"/>
<name>A0A964BWK9_9CYAN</name>
<dbReference type="RefSeq" id="WP_229642746.1">
    <property type="nucleotide sequence ID" value="NZ_JADWDC010000099.1"/>
</dbReference>
<dbReference type="SUPFAM" id="SSF52172">
    <property type="entry name" value="CheY-like"/>
    <property type="match status" value="1"/>
</dbReference>
<sequence length="153" mass="17510">MLDNISPSKASLYRAKNILIIEPNKHQGRQLSQLIKVNRPRLKVMLLENSEQVFSLMYGQMNINILFFDIEGESNTDNLALIKAISPQTSLIHWSDYHHPEVIELLYSLGVNSFCTKESDAEVILEATDLATNYPQSLFLDRKLHQCLPLLQN</sequence>
<organism evidence="3 4">
    <name type="scientific">Waterburya agarophytonicola KI4</name>
    <dbReference type="NCBI Taxonomy" id="2874699"/>
    <lineage>
        <taxon>Bacteria</taxon>
        <taxon>Bacillati</taxon>
        <taxon>Cyanobacteriota</taxon>
        <taxon>Cyanophyceae</taxon>
        <taxon>Pleurocapsales</taxon>
        <taxon>Hyellaceae</taxon>
        <taxon>Waterburya</taxon>
        <taxon>Waterburya agarophytonicola</taxon>
    </lineage>
</organism>
<proteinExistence type="predicted"/>
<evidence type="ECO:0000259" key="2">
    <source>
        <dbReference type="PROSITE" id="PS50110"/>
    </source>
</evidence>
<dbReference type="Proteomes" id="UP000729733">
    <property type="component" value="Unassembled WGS sequence"/>
</dbReference>
<feature type="domain" description="Response regulatory" evidence="2">
    <location>
        <begin position="17"/>
        <end position="132"/>
    </location>
</feature>
<gene>
    <name evidence="3" type="ORF">I4641_22085</name>
</gene>
<evidence type="ECO:0000313" key="3">
    <source>
        <dbReference type="EMBL" id="MCC0179647.1"/>
    </source>
</evidence>
<dbReference type="InterPro" id="IPR001789">
    <property type="entry name" value="Sig_transdc_resp-reg_receiver"/>
</dbReference>
<feature type="modified residue" description="4-aspartylphosphate" evidence="1">
    <location>
        <position position="69"/>
    </location>
</feature>
<dbReference type="GO" id="GO:0000160">
    <property type="term" value="P:phosphorelay signal transduction system"/>
    <property type="evidence" value="ECO:0007669"/>
    <property type="project" value="InterPro"/>
</dbReference>
<dbReference type="InterPro" id="IPR011006">
    <property type="entry name" value="CheY-like_superfamily"/>
</dbReference>
<evidence type="ECO:0000256" key="1">
    <source>
        <dbReference type="PROSITE-ProRule" id="PRU00169"/>
    </source>
</evidence>
<dbReference type="Gene3D" id="3.40.50.2300">
    <property type="match status" value="1"/>
</dbReference>
<dbReference type="EMBL" id="JADWDC010000099">
    <property type="protein sequence ID" value="MCC0179647.1"/>
    <property type="molecule type" value="Genomic_DNA"/>
</dbReference>
<comment type="caution">
    <text evidence="3">The sequence shown here is derived from an EMBL/GenBank/DDBJ whole genome shotgun (WGS) entry which is preliminary data.</text>
</comment>
<protein>
    <submittedName>
        <fullName evidence="3">Response regulator transcription factor</fullName>
    </submittedName>
</protein>